<feature type="compositionally biased region" description="Polar residues" evidence="1">
    <location>
        <begin position="19"/>
        <end position="29"/>
    </location>
</feature>
<dbReference type="Proteomes" id="UP000708208">
    <property type="component" value="Unassembled WGS sequence"/>
</dbReference>
<dbReference type="AlphaFoldDB" id="A0A8J2PPY0"/>
<feature type="compositionally biased region" description="Basic and acidic residues" evidence="1">
    <location>
        <begin position="567"/>
        <end position="590"/>
    </location>
</feature>
<keyword evidence="3" id="KW-1185">Reference proteome</keyword>
<feature type="region of interest" description="Disordered" evidence="1">
    <location>
        <begin position="93"/>
        <end position="151"/>
    </location>
</feature>
<feature type="region of interest" description="Disordered" evidence="1">
    <location>
        <begin position="1"/>
        <end position="71"/>
    </location>
</feature>
<gene>
    <name evidence="2" type="ORF">AFUS01_LOCUS33254</name>
</gene>
<feature type="compositionally biased region" description="Low complexity" evidence="1">
    <location>
        <begin position="549"/>
        <end position="565"/>
    </location>
</feature>
<dbReference type="EMBL" id="CAJVCH010528099">
    <property type="protein sequence ID" value="CAG7823016.1"/>
    <property type="molecule type" value="Genomic_DNA"/>
</dbReference>
<evidence type="ECO:0000256" key="1">
    <source>
        <dbReference type="SAM" id="MobiDB-lite"/>
    </source>
</evidence>
<reference evidence="2" key="1">
    <citation type="submission" date="2021-06" db="EMBL/GenBank/DDBJ databases">
        <authorList>
            <person name="Hodson N. C."/>
            <person name="Mongue J. A."/>
            <person name="Jaron S. K."/>
        </authorList>
    </citation>
    <scope>NUCLEOTIDE SEQUENCE</scope>
</reference>
<organism evidence="2 3">
    <name type="scientific">Allacma fusca</name>
    <dbReference type="NCBI Taxonomy" id="39272"/>
    <lineage>
        <taxon>Eukaryota</taxon>
        <taxon>Metazoa</taxon>
        <taxon>Ecdysozoa</taxon>
        <taxon>Arthropoda</taxon>
        <taxon>Hexapoda</taxon>
        <taxon>Collembola</taxon>
        <taxon>Symphypleona</taxon>
        <taxon>Sminthuridae</taxon>
        <taxon>Allacma</taxon>
    </lineage>
</organism>
<comment type="caution">
    <text evidence="2">The sequence shown here is derived from an EMBL/GenBank/DDBJ whole genome shotgun (WGS) entry which is preliminary data.</text>
</comment>
<feature type="region of interest" description="Disordered" evidence="1">
    <location>
        <begin position="472"/>
        <end position="590"/>
    </location>
</feature>
<evidence type="ECO:0000313" key="2">
    <source>
        <dbReference type="EMBL" id="CAG7823016.1"/>
    </source>
</evidence>
<accession>A0A8J2PPY0</accession>
<name>A0A8J2PPY0_9HEXA</name>
<feature type="compositionally biased region" description="Polar residues" evidence="1">
    <location>
        <begin position="534"/>
        <end position="548"/>
    </location>
</feature>
<protein>
    <submittedName>
        <fullName evidence="2">Uncharacterized protein</fullName>
    </submittedName>
</protein>
<feature type="compositionally biased region" description="Polar residues" evidence="1">
    <location>
        <begin position="502"/>
        <end position="516"/>
    </location>
</feature>
<evidence type="ECO:0000313" key="3">
    <source>
        <dbReference type="Proteomes" id="UP000708208"/>
    </source>
</evidence>
<feature type="compositionally biased region" description="Polar residues" evidence="1">
    <location>
        <begin position="472"/>
        <end position="488"/>
    </location>
</feature>
<sequence length="590" mass="65426">MVKNGPNLKKRNDGKNVKGAQQSRETTPYQDPCCCCPATPTTNKAPVQKKDVTSDPLSKHKVSAGTSTGKPKEKCTVQVVRKCCTLSSEPDIEEDSLSKTEQAEPPPEYKSMKTQTNDEHQTNSKPPQNRRPSKNTQTMADSCVPEEEPAKPALKCTDAALKCTDANKCKHFKEQDHPLMLRYRAVLVDAKPTLIKLSEARLEESGRKQTKTECIQAAPPPTAKSTCTTSAGVLPGDVEEEFSRMKDENIAILWIIGVINIEKELQDWYDNKKRYVQEPDDLEGKILYQGKRLAQKVIDQKMPLTIHELCQSFKLAIVSNHLKNPGLHGFFLDNFPVNVMEGEESEELLIQSMVCLYFESRNWTEDKSIPPKIVAPKLKIRPGNYSENAAEAAADHFGYKTIKILNSEELEEIQIHDIDSLVKKHLEGQGLELHKIAKHVHKHRGTNPDGTSRTITEFASKVIVDHRDFVGKNNTGTIKQEQKPSVSTHAHKSKEMKPPTPRSNNTPQVSRNSGVGKSSKGMEPSAEKVVSALPQKQVSGQPTKTVNNASAAETSSGYYTSATGTKLQEDATGSEKEEGSESMFMKDDVL</sequence>
<proteinExistence type="predicted"/>